<feature type="compositionally biased region" description="Polar residues" evidence="8">
    <location>
        <begin position="107"/>
        <end position="123"/>
    </location>
</feature>
<dbReference type="PANTHER" id="PTHR24409:SF418">
    <property type="entry name" value="SI:CH73-221F6.1"/>
    <property type="match status" value="1"/>
</dbReference>
<dbReference type="PROSITE" id="PS00028">
    <property type="entry name" value="ZINC_FINGER_C2H2_1"/>
    <property type="match status" value="4"/>
</dbReference>
<dbReference type="VEuPathDB" id="VectorBase:LLONM1_009105"/>
<dbReference type="GO" id="GO:0000981">
    <property type="term" value="F:DNA-binding transcription factor activity, RNA polymerase II-specific"/>
    <property type="evidence" value="ECO:0007669"/>
    <property type="project" value="TreeGrafter"/>
</dbReference>
<feature type="compositionally biased region" description="Basic and acidic residues" evidence="8">
    <location>
        <begin position="181"/>
        <end position="207"/>
    </location>
</feature>
<keyword evidence="2" id="KW-0479">Metal-binding</keyword>
<dbReference type="InterPro" id="IPR036236">
    <property type="entry name" value="Znf_C2H2_sf"/>
</dbReference>
<feature type="compositionally biased region" description="Basic and acidic residues" evidence="8">
    <location>
        <begin position="315"/>
        <end position="326"/>
    </location>
</feature>
<dbReference type="VEuPathDB" id="VectorBase:LLOJ009493"/>
<evidence type="ECO:0000256" key="1">
    <source>
        <dbReference type="ARBA" id="ARBA00004123"/>
    </source>
</evidence>
<feature type="region of interest" description="Disordered" evidence="8">
    <location>
        <begin position="294"/>
        <end position="326"/>
    </location>
</feature>
<dbReference type="SMART" id="SM00868">
    <property type="entry name" value="zf-AD"/>
    <property type="match status" value="1"/>
</dbReference>
<protein>
    <recommendedName>
        <fullName evidence="9">C2H2-type domain-containing protein</fullName>
    </recommendedName>
</protein>
<dbReference type="Gene3D" id="3.30.160.60">
    <property type="entry name" value="Classic Zinc Finger"/>
    <property type="match status" value="2"/>
</dbReference>
<evidence type="ECO:0000313" key="11">
    <source>
        <dbReference type="Proteomes" id="UP000092461"/>
    </source>
</evidence>
<keyword evidence="4 7" id="KW-0863">Zinc-finger</keyword>
<dbReference type="Pfam" id="PF00096">
    <property type="entry name" value="zf-C2H2"/>
    <property type="match status" value="1"/>
</dbReference>
<reference evidence="10" key="1">
    <citation type="submission" date="2020-05" db="UniProtKB">
        <authorList>
            <consortium name="EnsemblMetazoa"/>
        </authorList>
    </citation>
    <scope>IDENTIFICATION</scope>
    <source>
        <strain evidence="10">Jacobina</strain>
    </source>
</reference>
<feature type="region of interest" description="Disordered" evidence="8">
    <location>
        <begin position="379"/>
        <end position="410"/>
    </location>
</feature>
<dbReference type="Pfam" id="PF13912">
    <property type="entry name" value="zf-C2H2_6"/>
    <property type="match status" value="2"/>
</dbReference>
<comment type="subcellular location">
    <subcellularLocation>
        <location evidence="1">Nucleus</location>
    </subcellularLocation>
</comment>
<feature type="domain" description="C2H2-type" evidence="9">
    <location>
        <begin position="214"/>
        <end position="242"/>
    </location>
</feature>
<proteinExistence type="predicted"/>
<dbReference type="EMBL" id="AJWK01032909">
    <property type="status" value="NOT_ANNOTATED_CDS"/>
    <property type="molecule type" value="Genomic_DNA"/>
</dbReference>
<evidence type="ECO:0000256" key="6">
    <source>
        <dbReference type="ARBA" id="ARBA00023242"/>
    </source>
</evidence>
<feature type="domain" description="C2H2-type" evidence="9">
    <location>
        <begin position="270"/>
        <end position="297"/>
    </location>
</feature>
<dbReference type="Pfam" id="PF13894">
    <property type="entry name" value="zf-C2H2_4"/>
    <property type="match status" value="1"/>
</dbReference>
<keyword evidence="6" id="KW-0539">Nucleus</keyword>
<dbReference type="AlphaFoldDB" id="A0A1B0CWV9"/>
<evidence type="ECO:0000256" key="3">
    <source>
        <dbReference type="ARBA" id="ARBA00022737"/>
    </source>
</evidence>
<evidence type="ECO:0000313" key="10">
    <source>
        <dbReference type="EnsemblMetazoa" id="LLOJ009493-PA"/>
    </source>
</evidence>
<keyword evidence="3" id="KW-0677">Repeat</keyword>
<name>A0A1B0CWV9_LUTLO</name>
<evidence type="ECO:0000256" key="7">
    <source>
        <dbReference type="PROSITE-ProRule" id="PRU00042"/>
    </source>
</evidence>
<evidence type="ECO:0000256" key="4">
    <source>
        <dbReference type="ARBA" id="ARBA00022771"/>
    </source>
</evidence>
<feature type="region of interest" description="Disordered" evidence="8">
    <location>
        <begin position="107"/>
        <end position="147"/>
    </location>
</feature>
<sequence length="419" mass="48422">MDIRQKVCRTCLRGDFPLSSLDLKLGDKTPARKMLEFLLGGVIEHCEDFQEICEPCRRDLSLCYYFKHQCMVSEEKVKEHIRNTVEIIPEPPIMTLPVTAFDSYNPSSPLMSDSHSEISSEGDWSTEKEPPKPLPNQKKPVGGTRAMRRKQRKFNLIEYANSLLEARKADDDVEFVGTYSRSRERQERPDYNRDRSDRHQSKTSSKYEDSKGLYTCKKCGKTFNRGSHRLHHMRAVHGYGKYLCPFCGKSYPDKNALITHKMEHKNNLPHECSFCQNRFKTLTELRDHMDTHLNETDTSVWGPKLPPAMQTTSSSDKDDSTEKKSPKKSTENFVCEVCKNSYAQIDVLRFHMRITHPEHGNAFKTLTELRDHMDTHLNETDTSVWGPKLPPAMQTTSSSDKDDSTEKKITQEINREFCL</sequence>
<dbReference type="Proteomes" id="UP000092461">
    <property type="component" value="Unassembled WGS sequence"/>
</dbReference>
<evidence type="ECO:0000259" key="9">
    <source>
        <dbReference type="PROSITE" id="PS50157"/>
    </source>
</evidence>
<organism evidence="10 11">
    <name type="scientific">Lutzomyia longipalpis</name>
    <name type="common">Sand fly</name>
    <dbReference type="NCBI Taxonomy" id="7200"/>
    <lineage>
        <taxon>Eukaryota</taxon>
        <taxon>Metazoa</taxon>
        <taxon>Ecdysozoa</taxon>
        <taxon>Arthropoda</taxon>
        <taxon>Hexapoda</taxon>
        <taxon>Insecta</taxon>
        <taxon>Pterygota</taxon>
        <taxon>Neoptera</taxon>
        <taxon>Endopterygota</taxon>
        <taxon>Diptera</taxon>
        <taxon>Nematocera</taxon>
        <taxon>Psychodoidea</taxon>
        <taxon>Psychodidae</taxon>
        <taxon>Lutzomyia</taxon>
        <taxon>Lutzomyia</taxon>
    </lineage>
</organism>
<dbReference type="PROSITE" id="PS50157">
    <property type="entry name" value="ZINC_FINGER_C2H2_2"/>
    <property type="match status" value="4"/>
</dbReference>
<dbReference type="EnsemblMetazoa" id="LLOJ009493-RA">
    <property type="protein sequence ID" value="LLOJ009493-PA"/>
    <property type="gene ID" value="LLOJ009493"/>
</dbReference>
<keyword evidence="5" id="KW-0862">Zinc</keyword>
<dbReference type="GO" id="GO:0005634">
    <property type="term" value="C:nucleus"/>
    <property type="evidence" value="ECO:0007669"/>
    <property type="project" value="UniProtKB-SubCell"/>
</dbReference>
<feature type="domain" description="C2H2-type" evidence="9">
    <location>
        <begin position="242"/>
        <end position="269"/>
    </location>
</feature>
<feature type="region of interest" description="Disordered" evidence="8">
    <location>
        <begin position="179"/>
        <end position="207"/>
    </location>
</feature>
<feature type="domain" description="C2H2-type" evidence="9">
    <location>
        <begin position="333"/>
        <end position="356"/>
    </location>
</feature>
<evidence type="ECO:0000256" key="5">
    <source>
        <dbReference type="ARBA" id="ARBA00022833"/>
    </source>
</evidence>
<evidence type="ECO:0000256" key="8">
    <source>
        <dbReference type="SAM" id="MobiDB-lite"/>
    </source>
</evidence>
<dbReference type="InterPro" id="IPR012934">
    <property type="entry name" value="Znf_AD"/>
</dbReference>
<evidence type="ECO:0000256" key="2">
    <source>
        <dbReference type="ARBA" id="ARBA00022723"/>
    </source>
</evidence>
<dbReference type="SMART" id="SM00355">
    <property type="entry name" value="ZnF_C2H2"/>
    <property type="match status" value="4"/>
</dbReference>
<dbReference type="InterPro" id="IPR013087">
    <property type="entry name" value="Znf_C2H2_type"/>
</dbReference>
<dbReference type="GO" id="GO:0008270">
    <property type="term" value="F:zinc ion binding"/>
    <property type="evidence" value="ECO:0007669"/>
    <property type="project" value="UniProtKB-KW"/>
</dbReference>
<accession>A0A1B0CWV9</accession>
<keyword evidence="11" id="KW-1185">Reference proteome</keyword>
<feature type="compositionally biased region" description="Basic and acidic residues" evidence="8">
    <location>
        <begin position="399"/>
        <end position="410"/>
    </location>
</feature>
<dbReference type="PANTHER" id="PTHR24409">
    <property type="entry name" value="ZINC FINGER PROTEIN 142"/>
    <property type="match status" value="1"/>
</dbReference>
<dbReference type="GO" id="GO:0000977">
    <property type="term" value="F:RNA polymerase II transcription regulatory region sequence-specific DNA binding"/>
    <property type="evidence" value="ECO:0007669"/>
    <property type="project" value="TreeGrafter"/>
</dbReference>
<dbReference type="SUPFAM" id="SSF57667">
    <property type="entry name" value="beta-beta-alpha zinc fingers"/>
    <property type="match status" value="2"/>
</dbReference>
<dbReference type="VEuPathDB" id="VectorBase:LLONM1_005603"/>
<dbReference type="EMBL" id="AJWK01032907">
    <property type="status" value="NOT_ANNOTATED_CDS"/>
    <property type="molecule type" value="Genomic_DNA"/>
</dbReference>
<dbReference type="EMBL" id="AJWK01032908">
    <property type="status" value="NOT_ANNOTATED_CDS"/>
    <property type="molecule type" value="Genomic_DNA"/>
</dbReference>
<dbReference type="FunFam" id="3.30.160.60:FF:000145">
    <property type="entry name" value="Zinc finger protein 574"/>
    <property type="match status" value="1"/>
</dbReference>